<sequence>MGNPMPIMTVTAAIAGLKSAIDLAKAAVAARDEMKLAEMQQSINDRIIDVQNAALSLQEKQSDARDEIDALKEELRTAKSKIADIERARTERDKYILHAVGTGRFAYALKEEAVGITVNGEPRHFICQPCFDGPENRKVVLRYKAGGNTGRVHIPGTWACPVCQAVVSE</sequence>
<dbReference type="Proteomes" id="UP000065521">
    <property type="component" value="Unassembled WGS sequence"/>
</dbReference>
<evidence type="ECO:0000256" key="1">
    <source>
        <dbReference type="SAM" id="Coils"/>
    </source>
</evidence>
<evidence type="ECO:0000313" key="2">
    <source>
        <dbReference type="EMBL" id="KUZ80957.1"/>
    </source>
</evidence>
<gene>
    <name evidence="2" type="ORF">WI38_32795</name>
</gene>
<name>A0A102K8J3_9BURK</name>
<proteinExistence type="predicted"/>
<keyword evidence="1" id="KW-0175">Coiled coil</keyword>
<dbReference type="AlphaFoldDB" id="A0A102K8J3"/>
<comment type="caution">
    <text evidence="2">The sequence shown here is derived from an EMBL/GenBank/DDBJ whole genome shotgun (WGS) entry which is preliminary data.</text>
</comment>
<protein>
    <submittedName>
        <fullName evidence="2">Uncharacterized protein</fullName>
    </submittedName>
</protein>
<evidence type="ECO:0000313" key="3">
    <source>
        <dbReference type="Proteomes" id="UP000065521"/>
    </source>
</evidence>
<reference evidence="2 3" key="1">
    <citation type="submission" date="2015-11" db="EMBL/GenBank/DDBJ databases">
        <title>Expanding the genomic diversity of Burkholderia species for the development of highly accurate diagnostics.</title>
        <authorList>
            <person name="Sahl J."/>
            <person name="Keim P."/>
            <person name="Wagner D."/>
        </authorList>
    </citation>
    <scope>NUCLEOTIDE SEQUENCE [LARGE SCALE GENOMIC DNA]</scope>
    <source>
        <strain evidence="2 3">RF32-BP4</strain>
    </source>
</reference>
<accession>A0A102K8J3</accession>
<organism evidence="2 3">
    <name type="scientific">Burkholderia ubonensis</name>
    <dbReference type="NCBI Taxonomy" id="101571"/>
    <lineage>
        <taxon>Bacteria</taxon>
        <taxon>Pseudomonadati</taxon>
        <taxon>Pseudomonadota</taxon>
        <taxon>Betaproteobacteria</taxon>
        <taxon>Burkholderiales</taxon>
        <taxon>Burkholderiaceae</taxon>
        <taxon>Burkholderia</taxon>
        <taxon>Burkholderia cepacia complex</taxon>
    </lineage>
</organism>
<feature type="coiled-coil region" evidence="1">
    <location>
        <begin position="54"/>
        <end position="88"/>
    </location>
</feature>
<dbReference type="EMBL" id="LOTN01000075">
    <property type="protein sequence ID" value="KUZ80957.1"/>
    <property type="molecule type" value="Genomic_DNA"/>
</dbReference>